<feature type="transmembrane region" description="Helical" evidence="1">
    <location>
        <begin position="75"/>
        <end position="95"/>
    </location>
</feature>
<reference evidence="2 3" key="1">
    <citation type="submission" date="2017-03" db="EMBL/GenBank/DDBJ databases">
        <title>Genome of the blue death feigning beetle - Asbolus verrucosus.</title>
        <authorList>
            <person name="Rider S.D."/>
        </authorList>
    </citation>
    <scope>NUCLEOTIDE SEQUENCE [LARGE SCALE GENOMIC DNA]</scope>
    <source>
        <strain evidence="2">Butters</strain>
        <tissue evidence="2">Head and leg muscle</tissue>
    </source>
</reference>
<sequence>MFKEKDDHFQFTVKCYSKSGLRPSSEPHRKVITLYILLPLLLILYKIATFLKLLKFLSQFPHLDRSSNLTQILRSVVYILIASLLDSSFSIFNWYHTE</sequence>
<organism evidence="2 3">
    <name type="scientific">Asbolus verrucosus</name>
    <name type="common">Desert ironclad beetle</name>
    <dbReference type="NCBI Taxonomy" id="1661398"/>
    <lineage>
        <taxon>Eukaryota</taxon>
        <taxon>Metazoa</taxon>
        <taxon>Ecdysozoa</taxon>
        <taxon>Arthropoda</taxon>
        <taxon>Hexapoda</taxon>
        <taxon>Insecta</taxon>
        <taxon>Pterygota</taxon>
        <taxon>Neoptera</taxon>
        <taxon>Endopterygota</taxon>
        <taxon>Coleoptera</taxon>
        <taxon>Polyphaga</taxon>
        <taxon>Cucujiformia</taxon>
        <taxon>Tenebrionidae</taxon>
        <taxon>Pimeliinae</taxon>
        <taxon>Asbolus</taxon>
    </lineage>
</organism>
<evidence type="ECO:0000313" key="3">
    <source>
        <dbReference type="Proteomes" id="UP000292052"/>
    </source>
</evidence>
<dbReference type="AlphaFoldDB" id="A0A482VL47"/>
<protein>
    <submittedName>
        <fullName evidence="2">Uncharacterized protein</fullName>
    </submittedName>
</protein>
<keyword evidence="1" id="KW-0472">Membrane</keyword>
<proteinExistence type="predicted"/>
<dbReference type="Proteomes" id="UP000292052">
    <property type="component" value="Unassembled WGS sequence"/>
</dbReference>
<keyword evidence="1" id="KW-0812">Transmembrane</keyword>
<evidence type="ECO:0000313" key="2">
    <source>
        <dbReference type="EMBL" id="RZC33404.1"/>
    </source>
</evidence>
<keyword evidence="1" id="KW-1133">Transmembrane helix</keyword>
<feature type="non-terminal residue" evidence="2">
    <location>
        <position position="98"/>
    </location>
</feature>
<gene>
    <name evidence="2" type="ORF">BDFB_009775</name>
</gene>
<feature type="transmembrane region" description="Helical" evidence="1">
    <location>
        <begin position="32"/>
        <end position="54"/>
    </location>
</feature>
<comment type="caution">
    <text evidence="2">The sequence shown here is derived from an EMBL/GenBank/DDBJ whole genome shotgun (WGS) entry which is preliminary data.</text>
</comment>
<evidence type="ECO:0000256" key="1">
    <source>
        <dbReference type="SAM" id="Phobius"/>
    </source>
</evidence>
<keyword evidence="3" id="KW-1185">Reference proteome</keyword>
<dbReference type="EMBL" id="QDEB01089157">
    <property type="protein sequence ID" value="RZC33404.1"/>
    <property type="molecule type" value="Genomic_DNA"/>
</dbReference>
<accession>A0A482VL47</accession>
<name>A0A482VL47_ASBVE</name>